<evidence type="ECO:0000256" key="3">
    <source>
        <dbReference type="ARBA" id="ARBA00022679"/>
    </source>
</evidence>
<comment type="catalytic activity">
    <reaction evidence="5">
        <text>a 2'-deoxyadenosine in DNA + S-adenosyl-L-methionine = an N(6)-methyl-2'-deoxyadenosine in DNA + S-adenosyl-L-homocysteine + H(+)</text>
        <dbReference type="Rhea" id="RHEA:15197"/>
        <dbReference type="Rhea" id="RHEA-COMP:12418"/>
        <dbReference type="Rhea" id="RHEA-COMP:12419"/>
        <dbReference type="ChEBI" id="CHEBI:15378"/>
        <dbReference type="ChEBI" id="CHEBI:57856"/>
        <dbReference type="ChEBI" id="CHEBI:59789"/>
        <dbReference type="ChEBI" id="CHEBI:90615"/>
        <dbReference type="ChEBI" id="CHEBI:90616"/>
        <dbReference type="EC" id="2.1.1.72"/>
    </reaction>
</comment>
<dbReference type="InterPro" id="IPR002052">
    <property type="entry name" value="DNA_methylase_N6_adenine_CS"/>
</dbReference>
<dbReference type="GO" id="GO:0032259">
    <property type="term" value="P:methylation"/>
    <property type="evidence" value="ECO:0007669"/>
    <property type="project" value="UniProtKB-KW"/>
</dbReference>
<dbReference type="EC" id="2.1.1.72" evidence="1"/>
<dbReference type="KEGG" id="pcr:Pcryo_1608"/>
<name>Q1QAB8_PSYCK</name>
<evidence type="ECO:0000313" key="8">
    <source>
        <dbReference type="Proteomes" id="UP000002425"/>
    </source>
</evidence>
<dbReference type="NCBIfam" id="NF033452">
    <property type="entry name" value="BREX_1_MTaseX"/>
    <property type="match status" value="1"/>
</dbReference>
<dbReference type="InterPro" id="IPR011639">
    <property type="entry name" value="MethylTrfase_TaqI-like_dom"/>
</dbReference>
<feature type="domain" description="Type II methyltransferase M.TaqI-like" evidence="6">
    <location>
        <begin position="330"/>
        <end position="548"/>
    </location>
</feature>
<keyword evidence="4" id="KW-0949">S-adenosyl-L-methionine</keyword>
<reference evidence="7" key="1">
    <citation type="submission" date="2006-03" db="EMBL/GenBank/DDBJ databases">
        <title>Complete sequence of chromosome of Psychrobacter cryohalolentis K5.</title>
        <authorList>
            <consortium name="US DOE Joint Genome Institute"/>
            <person name="Copeland A."/>
            <person name="Lucas S."/>
            <person name="Lapidus A."/>
            <person name="Barry K."/>
            <person name="Detter J.C."/>
            <person name="Glavina del Rio T."/>
            <person name="Hammon N."/>
            <person name="Israni S."/>
            <person name="Dalin E."/>
            <person name="Tice H."/>
            <person name="Pitluck S."/>
            <person name="Brettin T."/>
            <person name="Bruce D."/>
            <person name="Han C."/>
            <person name="Tapia R."/>
            <person name="Sims D.R."/>
            <person name="Gilna P."/>
            <person name="Schmutz J."/>
            <person name="Larimer F."/>
            <person name="Land M."/>
            <person name="Hauser L."/>
            <person name="Kyrpides N."/>
            <person name="Kim E."/>
            <person name="Richardson P."/>
        </authorList>
    </citation>
    <scope>NUCLEOTIDE SEQUENCE</scope>
    <source>
        <strain evidence="7">K5</strain>
    </source>
</reference>
<dbReference type="AlphaFoldDB" id="Q1QAB8"/>
<dbReference type="PRINTS" id="PR00507">
    <property type="entry name" value="N12N6MTFRASE"/>
</dbReference>
<organism evidence="7 8">
    <name type="scientific">Psychrobacter cryohalolentis (strain ATCC BAA-1226 / DSM 17306 / VKM B-2378 / K5)</name>
    <dbReference type="NCBI Taxonomy" id="335284"/>
    <lineage>
        <taxon>Bacteria</taxon>
        <taxon>Pseudomonadati</taxon>
        <taxon>Pseudomonadota</taxon>
        <taxon>Gammaproteobacteria</taxon>
        <taxon>Moraxellales</taxon>
        <taxon>Moraxellaceae</taxon>
        <taxon>Psychrobacter</taxon>
    </lineage>
</organism>
<dbReference type="EMBL" id="CP000323">
    <property type="protein sequence ID" value="ABE75385.1"/>
    <property type="molecule type" value="Genomic_DNA"/>
</dbReference>
<dbReference type="STRING" id="335284.Pcryo_1608"/>
<evidence type="ECO:0000256" key="2">
    <source>
        <dbReference type="ARBA" id="ARBA00022603"/>
    </source>
</evidence>
<dbReference type="eggNOG" id="COG0827">
    <property type="taxonomic scope" value="Bacteria"/>
</dbReference>
<keyword evidence="2" id="KW-0489">Methyltransferase</keyword>
<dbReference type="PROSITE" id="PS00092">
    <property type="entry name" value="N6_MTASE"/>
    <property type="match status" value="1"/>
</dbReference>
<dbReference type="InterPro" id="IPR050953">
    <property type="entry name" value="N4_N6_ade-DNA_methylase"/>
</dbReference>
<dbReference type="GO" id="GO:0003676">
    <property type="term" value="F:nucleic acid binding"/>
    <property type="evidence" value="ECO:0007669"/>
    <property type="project" value="InterPro"/>
</dbReference>
<keyword evidence="8" id="KW-1185">Reference proteome</keyword>
<dbReference type="HOGENOM" id="CLU_007510_1_0_6"/>
<dbReference type="Pfam" id="PF07669">
    <property type="entry name" value="Eco57I"/>
    <property type="match status" value="1"/>
</dbReference>
<evidence type="ECO:0000256" key="4">
    <source>
        <dbReference type="ARBA" id="ARBA00022691"/>
    </source>
</evidence>
<evidence type="ECO:0000256" key="1">
    <source>
        <dbReference type="ARBA" id="ARBA00011900"/>
    </source>
</evidence>
<keyword evidence="3" id="KW-0808">Transferase</keyword>
<evidence type="ECO:0000313" key="7">
    <source>
        <dbReference type="EMBL" id="ABE75385.1"/>
    </source>
</evidence>
<evidence type="ECO:0000259" key="6">
    <source>
        <dbReference type="Pfam" id="PF07669"/>
    </source>
</evidence>
<dbReference type="eggNOG" id="COG1002">
    <property type="taxonomic scope" value="Bacteria"/>
</dbReference>
<evidence type="ECO:0000256" key="5">
    <source>
        <dbReference type="ARBA" id="ARBA00047942"/>
    </source>
</evidence>
<dbReference type="PANTHER" id="PTHR33841:SF1">
    <property type="entry name" value="DNA METHYLTRANSFERASE A"/>
    <property type="match status" value="1"/>
</dbReference>
<sequence length="1182" mass="137185">METTKLKKFAQQARVTLIEQVATKLKFVRAEESLARRENPIAVKKLEELIKQQSEQEIVERIAYIWFNRFCALRFMDMNRYNRSLVVSAAADDTQPEVLALAKAGDIDERVVSEPVREQILNLLNGRAPSQNPEAEVYRLLLVAYCNQWHESMPFLFQRIDDYTELLMPDDLLSSSSVLTDMREAMPASACKDVEVIGWLYQFYISDKKDDVFARLKKNEKVTPENIPAATQLFTPHWIVRYLVENSLGRLWLLNHPESKLADSMEYYIKPADDNDDSDYLKVARPEDLKICDPACGSGHMLTYAFDLLYAIYEEQGYGAADIPSLILTHNLYGIEIDERAGELAAFALTMKARDRHRRFFNTDVRPNICVLEPISFDDDELDEYMDFIGRDIFTADLEETLRQFDEVDNFGSLIRPKLKNVAEILEQLEATDVSGQLFLGHTHQKVLKLLKQADYLSPQYHVVVANPPYMGGSGMNNRLKAWAKKEFPNSKSDLFAMFIERSLDLVCNQGLVAMITMHSWMFLSSFKELREQLLNQVTITSMAHLGSRAFDSIGGEVVQTTAFIMKKLSDLDYKGNYLRLVDGNSEFQKNRMILEISEEKKFNNLYQSSANDFKKIPGRPITYWISKPYIDCYDNGELIKDVFPAKLGMRTGDNAKWLRLWYETSLIKCSFSDLNSDQDIQLPKSWFPYNKGGEFRRWYGNNEFLVFWENDGYDIKEETLIKYPQLSWDNLGWKITNESDFFKKSLTWSFISSNSFGVRCSLGGAIFDVGGSSIFPEGDNYYLAAGYLCSKICFEFLKATNPTLNFQVVNINNLPWIQLDEENCKRVNELVKKLVEYSKFDWDSYETSWDFTTLTLLEEKYRKSNLADTYKGLRTHWQQMTNDMQHLEEENNRIFIDAYGLQDELTPDVPLKEMTLTSNPYYRYGGVKTDDELEALLLADTMRELISYAVGCMFGRYSLDKPGLILANQGDKIEQYFEQIPDPSFMPDKNNVIPILDDGWFSDDIVERFRKFIKVAFGEEQYESNMQFIEQSLGKNDKPRDIRDYFLKDFYDDHVKRYKKRPIYWLFTSGNFSALIYMHRYQPDTVSIVLNDYLREFRTKLNAYKDQLDTIKISSSQSQSEKTKAIKKLETTTKMITEMEEYERDVLYPLATKQIDIDLDDGVKVNYPKFGKALKKVTGLS</sequence>
<dbReference type="GO" id="GO:0006304">
    <property type="term" value="P:DNA modification"/>
    <property type="evidence" value="ECO:0007669"/>
    <property type="project" value="InterPro"/>
</dbReference>
<dbReference type="Gene3D" id="3.40.50.150">
    <property type="entry name" value="Vaccinia Virus protein VP39"/>
    <property type="match status" value="1"/>
</dbReference>
<dbReference type="REBASE" id="16342">
    <property type="entry name" value="PcrKORF1608P"/>
</dbReference>
<dbReference type="RefSeq" id="WP_011513934.1">
    <property type="nucleotide sequence ID" value="NC_007969.1"/>
</dbReference>
<dbReference type="InterPro" id="IPR047939">
    <property type="entry name" value="BREX_1_PglX"/>
</dbReference>
<dbReference type="Proteomes" id="UP000002425">
    <property type="component" value="Chromosome"/>
</dbReference>
<proteinExistence type="predicted"/>
<accession>Q1QAB8</accession>
<dbReference type="InterPro" id="IPR029063">
    <property type="entry name" value="SAM-dependent_MTases_sf"/>
</dbReference>
<dbReference type="SUPFAM" id="SSF53335">
    <property type="entry name" value="S-adenosyl-L-methionine-dependent methyltransferases"/>
    <property type="match status" value="1"/>
</dbReference>
<gene>
    <name evidence="7" type="ordered locus">Pcryo_1608</name>
</gene>
<dbReference type="GO" id="GO:0009007">
    <property type="term" value="F:site-specific DNA-methyltransferase (adenine-specific) activity"/>
    <property type="evidence" value="ECO:0007669"/>
    <property type="project" value="UniProtKB-EC"/>
</dbReference>
<protein>
    <recommendedName>
        <fullName evidence="1">site-specific DNA-methyltransferase (adenine-specific)</fullName>
        <ecNumber evidence="1">2.1.1.72</ecNumber>
    </recommendedName>
</protein>
<dbReference type="PANTHER" id="PTHR33841">
    <property type="entry name" value="DNA METHYLTRANSFERASE YEEA-RELATED"/>
    <property type="match status" value="1"/>
</dbReference>